<keyword evidence="7 12" id="KW-0573">Peptidoglycan synthesis</keyword>
<dbReference type="Gene3D" id="3.65.10.10">
    <property type="entry name" value="Enolpyruvate transferase domain"/>
    <property type="match status" value="2"/>
</dbReference>
<evidence type="ECO:0000256" key="9">
    <source>
        <dbReference type="ARBA" id="ARBA00023316"/>
    </source>
</evidence>
<keyword evidence="5 12" id="KW-0808">Transferase</keyword>
<evidence type="ECO:0000256" key="12">
    <source>
        <dbReference type="HAMAP-Rule" id="MF_00111"/>
    </source>
</evidence>
<dbReference type="GO" id="GO:0009252">
    <property type="term" value="P:peptidoglycan biosynthetic process"/>
    <property type="evidence" value="ECO:0007669"/>
    <property type="project" value="UniProtKB-UniRule"/>
</dbReference>
<dbReference type="GO" id="GO:0051301">
    <property type="term" value="P:cell division"/>
    <property type="evidence" value="ECO:0007669"/>
    <property type="project" value="UniProtKB-KW"/>
</dbReference>
<keyword evidence="4 12" id="KW-0132">Cell division</keyword>
<evidence type="ECO:0000256" key="1">
    <source>
        <dbReference type="ARBA" id="ARBA00004496"/>
    </source>
</evidence>
<dbReference type="GO" id="GO:0019277">
    <property type="term" value="P:UDP-N-acetylgalactosamine biosynthetic process"/>
    <property type="evidence" value="ECO:0007669"/>
    <property type="project" value="InterPro"/>
</dbReference>
<evidence type="ECO:0000256" key="3">
    <source>
        <dbReference type="ARBA" id="ARBA00022490"/>
    </source>
</evidence>
<feature type="binding site" evidence="12">
    <location>
        <begin position="124"/>
        <end position="128"/>
    </location>
    <ligand>
        <name>UDP-N-acetyl-alpha-D-glucosamine</name>
        <dbReference type="ChEBI" id="CHEBI:57705"/>
    </ligand>
</feature>
<reference evidence="14 15" key="1">
    <citation type="submission" date="2017-09" db="EMBL/GenBank/DDBJ databases">
        <title>Depth-based differentiation of microbial function through sediment-hosted aquifers and enrichment of novel symbionts in the deep terrestrial subsurface.</title>
        <authorList>
            <person name="Probst A.J."/>
            <person name="Ladd B."/>
            <person name="Jarett J.K."/>
            <person name="Geller-Mcgrath D.E."/>
            <person name="Sieber C.M."/>
            <person name="Emerson J.B."/>
            <person name="Anantharaman K."/>
            <person name="Thomas B.C."/>
            <person name="Malmstrom R."/>
            <person name="Stieglmeier M."/>
            <person name="Klingl A."/>
            <person name="Woyke T."/>
            <person name="Ryan C.M."/>
            <person name="Banfield J.F."/>
        </authorList>
    </citation>
    <scope>NUCLEOTIDE SEQUENCE [LARGE SCALE GENOMIC DNA]</scope>
    <source>
        <strain evidence="14">CG17_big_fil_post_rev_8_21_14_2_50_48_46</strain>
    </source>
</reference>
<dbReference type="FunFam" id="3.65.10.10:FF:000001">
    <property type="entry name" value="UDP-N-acetylglucosamine 1-carboxyvinyltransferase"/>
    <property type="match status" value="1"/>
</dbReference>
<dbReference type="GO" id="GO:0008760">
    <property type="term" value="F:UDP-N-acetylglucosamine 1-carboxyvinyltransferase activity"/>
    <property type="evidence" value="ECO:0007669"/>
    <property type="project" value="UniProtKB-UniRule"/>
</dbReference>
<comment type="pathway">
    <text evidence="2 12">Cell wall biogenesis; peptidoglycan biosynthesis.</text>
</comment>
<feature type="active site" description="Proton donor" evidence="12">
    <location>
        <position position="119"/>
    </location>
</feature>
<evidence type="ECO:0000256" key="5">
    <source>
        <dbReference type="ARBA" id="ARBA00022679"/>
    </source>
</evidence>
<dbReference type="PANTHER" id="PTHR43783:SF1">
    <property type="entry name" value="UDP-N-ACETYLGLUCOSAMINE 1-CARBOXYVINYLTRANSFERASE"/>
    <property type="match status" value="1"/>
</dbReference>
<dbReference type="InterPro" id="IPR013792">
    <property type="entry name" value="RNA3'P_cycl/enolpyr_Trfase_a/b"/>
</dbReference>
<proteinExistence type="inferred from homology"/>
<evidence type="ECO:0000256" key="8">
    <source>
        <dbReference type="ARBA" id="ARBA00023306"/>
    </source>
</evidence>
<feature type="domain" description="Enolpyruvate transferase" evidence="13">
    <location>
        <begin position="9"/>
        <end position="410"/>
    </location>
</feature>
<protein>
    <recommendedName>
        <fullName evidence="12">UDP-N-acetylglucosamine 1-carboxyvinyltransferase</fullName>
        <ecNumber evidence="12">2.5.1.7</ecNumber>
    </recommendedName>
    <alternativeName>
        <fullName evidence="12">Enoylpyruvate transferase</fullName>
    </alternativeName>
    <alternativeName>
        <fullName evidence="12">UDP-N-acetylglucosamine enolpyruvyl transferase</fullName>
        <shortName evidence="12">EPT</shortName>
    </alternativeName>
</protein>
<evidence type="ECO:0000256" key="10">
    <source>
        <dbReference type="ARBA" id="ARBA00038367"/>
    </source>
</evidence>
<keyword evidence="12" id="KW-0670">Pyruvate</keyword>
<evidence type="ECO:0000313" key="14">
    <source>
        <dbReference type="EMBL" id="PIW17480.1"/>
    </source>
</evidence>
<feature type="binding site" evidence="12">
    <location>
        <begin position="24"/>
        <end position="25"/>
    </location>
    <ligand>
        <name>phosphoenolpyruvate</name>
        <dbReference type="ChEBI" id="CHEBI:58702"/>
    </ligand>
</feature>
<comment type="caution">
    <text evidence="14">The sequence shown here is derived from an EMBL/GenBank/DDBJ whole genome shotgun (WGS) entry which is preliminary data.</text>
</comment>
<dbReference type="AlphaFoldDB" id="A0A2M7G628"/>
<dbReference type="GO" id="GO:0005737">
    <property type="term" value="C:cytoplasm"/>
    <property type="evidence" value="ECO:0007669"/>
    <property type="project" value="UniProtKB-SubCell"/>
</dbReference>
<keyword evidence="9 12" id="KW-0961">Cell wall biogenesis/degradation</keyword>
<name>A0A2M7G628_9BACT</name>
<dbReference type="Proteomes" id="UP000231019">
    <property type="component" value="Unassembled WGS sequence"/>
</dbReference>
<dbReference type="NCBIfam" id="TIGR01072">
    <property type="entry name" value="murA"/>
    <property type="match status" value="1"/>
</dbReference>
<evidence type="ECO:0000256" key="2">
    <source>
        <dbReference type="ARBA" id="ARBA00004752"/>
    </source>
</evidence>
<evidence type="ECO:0000256" key="11">
    <source>
        <dbReference type="ARBA" id="ARBA00047527"/>
    </source>
</evidence>
<dbReference type="InterPro" id="IPR036968">
    <property type="entry name" value="Enolpyruvate_Tfrase_sf"/>
</dbReference>
<feature type="binding site" evidence="12">
    <location>
        <position position="309"/>
    </location>
    <ligand>
        <name>UDP-N-acetyl-alpha-D-glucosamine</name>
        <dbReference type="ChEBI" id="CHEBI:57705"/>
    </ligand>
</feature>
<dbReference type="PANTHER" id="PTHR43783">
    <property type="entry name" value="UDP-N-ACETYLGLUCOSAMINE 1-CARBOXYVINYLTRANSFERASE"/>
    <property type="match status" value="1"/>
</dbReference>
<comment type="catalytic activity">
    <reaction evidence="11 12">
        <text>phosphoenolpyruvate + UDP-N-acetyl-alpha-D-glucosamine = UDP-N-acetyl-3-O-(1-carboxyvinyl)-alpha-D-glucosamine + phosphate</text>
        <dbReference type="Rhea" id="RHEA:18681"/>
        <dbReference type="ChEBI" id="CHEBI:43474"/>
        <dbReference type="ChEBI" id="CHEBI:57705"/>
        <dbReference type="ChEBI" id="CHEBI:58702"/>
        <dbReference type="ChEBI" id="CHEBI:68483"/>
        <dbReference type="EC" id="2.5.1.7"/>
    </reaction>
</comment>
<dbReference type="CDD" id="cd01555">
    <property type="entry name" value="UdpNAET"/>
    <property type="match status" value="1"/>
</dbReference>
<dbReference type="GO" id="GO:0008360">
    <property type="term" value="P:regulation of cell shape"/>
    <property type="evidence" value="ECO:0007669"/>
    <property type="project" value="UniProtKB-KW"/>
</dbReference>
<dbReference type="UniPathway" id="UPA00219"/>
<dbReference type="Pfam" id="PF00275">
    <property type="entry name" value="EPSP_synthase"/>
    <property type="match status" value="1"/>
</dbReference>
<keyword evidence="6 12" id="KW-0133">Cell shape</keyword>
<feature type="binding site" evidence="12">
    <location>
        <position position="331"/>
    </location>
    <ligand>
        <name>UDP-N-acetyl-alpha-D-glucosamine</name>
        <dbReference type="ChEBI" id="CHEBI:57705"/>
    </ligand>
</feature>
<dbReference type="EC" id="2.5.1.7" evidence="12"/>
<evidence type="ECO:0000313" key="15">
    <source>
        <dbReference type="Proteomes" id="UP000231019"/>
    </source>
</evidence>
<evidence type="ECO:0000256" key="4">
    <source>
        <dbReference type="ARBA" id="ARBA00022618"/>
    </source>
</evidence>
<evidence type="ECO:0000256" key="6">
    <source>
        <dbReference type="ARBA" id="ARBA00022960"/>
    </source>
</evidence>
<comment type="subcellular location">
    <subcellularLocation>
        <location evidence="1 12">Cytoplasm</location>
    </subcellularLocation>
</comment>
<sequence length="434" mass="46470">MNLDRLKINGGAVLKGNVTINGAKNSALVLMAASILGSEEIILDNIPRLADVEIMVDVLRSLGARVHFVTDHQLLIDPRHIANSVAPYELVTKMRASFFVLGPLVGKLGHAKVSLPGGCAIGSRPVDLHLKGLEAMGAEITLEHGDVIAEAAHLRGADVYLNFPSVGATENIMMAATLADGVTTIRNAAQEPEIIDLANFLISIGARIKGAGNDTIVIEGVQKLDTPSRYSVMPDRIEAGTFMIAAAMTRGDITLEKCPIESLRALISKMTEAGVHFDALDQETLRVRGGSRILARDARTMPHPGFPTDIQAQYAAMMSMAEGTSLLTETVFENRFMYVDELQRMGAQIRIEGNTAIIKGQPMLSGAPVIATDLRAAAALVLAGLVADGETLVANLCYLDRGYEAFEHKLAALGARICRIAVKAEKKEEVLLTM</sequence>
<keyword evidence="8 12" id="KW-0131">Cell cycle</keyword>
<evidence type="ECO:0000259" key="13">
    <source>
        <dbReference type="Pfam" id="PF00275"/>
    </source>
</evidence>
<dbReference type="GO" id="GO:0071555">
    <property type="term" value="P:cell wall organization"/>
    <property type="evidence" value="ECO:0007669"/>
    <property type="project" value="UniProtKB-KW"/>
</dbReference>
<comment type="function">
    <text evidence="12">Cell wall formation. Adds enolpyruvyl to UDP-N-acetylglucosamine.</text>
</comment>
<dbReference type="EMBL" id="PFFQ01000023">
    <property type="protein sequence ID" value="PIW17480.1"/>
    <property type="molecule type" value="Genomic_DNA"/>
</dbReference>
<dbReference type="SUPFAM" id="SSF55205">
    <property type="entry name" value="EPT/RTPC-like"/>
    <property type="match status" value="1"/>
</dbReference>
<organism evidence="14 15">
    <name type="scientific">bacterium (Candidatus Blackallbacteria) CG17_big_fil_post_rev_8_21_14_2_50_48_46</name>
    <dbReference type="NCBI Taxonomy" id="2014261"/>
    <lineage>
        <taxon>Bacteria</taxon>
        <taxon>Candidatus Blackallbacteria</taxon>
    </lineage>
</organism>
<dbReference type="HAMAP" id="MF_00111">
    <property type="entry name" value="MurA"/>
    <property type="match status" value="1"/>
</dbReference>
<dbReference type="InterPro" id="IPR001986">
    <property type="entry name" value="Enolpyruvate_Tfrase_dom"/>
</dbReference>
<keyword evidence="3 12" id="KW-0963">Cytoplasm</keyword>
<dbReference type="NCBIfam" id="NF006873">
    <property type="entry name" value="PRK09369.1"/>
    <property type="match status" value="1"/>
</dbReference>
<comment type="similarity">
    <text evidence="10 12">Belongs to the EPSP synthase family. MurA subfamily.</text>
</comment>
<gene>
    <name evidence="12 14" type="primary">murA</name>
    <name evidence="14" type="ORF">COW36_08245</name>
</gene>
<dbReference type="InterPro" id="IPR050068">
    <property type="entry name" value="MurA_subfamily"/>
</dbReference>
<dbReference type="InterPro" id="IPR005750">
    <property type="entry name" value="UDP_GlcNAc_COvinyl_MurA"/>
</dbReference>
<feature type="modified residue" description="2-(S-cysteinyl)pyruvic acid O-phosphothioketal" evidence="12">
    <location>
        <position position="119"/>
    </location>
</feature>
<feature type="binding site" evidence="12">
    <location>
        <position position="95"/>
    </location>
    <ligand>
        <name>UDP-N-acetyl-alpha-D-glucosamine</name>
        <dbReference type="ChEBI" id="CHEBI:57705"/>
    </ligand>
</feature>
<evidence type="ECO:0000256" key="7">
    <source>
        <dbReference type="ARBA" id="ARBA00022984"/>
    </source>
</evidence>
<accession>A0A2M7G628</accession>
<comment type="caution">
    <text evidence="12">Lacks conserved residue(s) required for the propagation of feature annotation.</text>
</comment>